<dbReference type="Pfam" id="PF02771">
    <property type="entry name" value="Acyl-CoA_dh_N"/>
    <property type="match status" value="1"/>
</dbReference>
<dbReference type="InterPro" id="IPR037069">
    <property type="entry name" value="AcylCoA_DH/ox_N_sf"/>
</dbReference>
<dbReference type="Gene3D" id="1.20.140.10">
    <property type="entry name" value="Butyryl-CoA Dehydrogenase, subunit A, domain 3"/>
    <property type="match status" value="1"/>
</dbReference>
<dbReference type="GO" id="GO:0003995">
    <property type="term" value="F:acyl-CoA dehydrogenase activity"/>
    <property type="evidence" value="ECO:0007669"/>
    <property type="project" value="TreeGrafter"/>
</dbReference>
<dbReference type="Pfam" id="PF02770">
    <property type="entry name" value="Acyl-CoA_dh_M"/>
    <property type="match status" value="1"/>
</dbReference>
<dbReference type="AlphaFoldDB" id="A0A8J4DCM5"/>
<protein>
    <submittedName>
        <fullName evidence="10">Acyl-CoA dehydrogenase</fullName>
    </submittedName>
</protein>
<evidence type="ECO:0000256" key="3">
    <source>
        <dbReference type="ARBA" id="ARBA00022630"/>
    </source>
</evidence>
<dbReference type="Gene3D" id="1.10.540.10">
    <property type="entry name" value="Acyl-CoA dehydrogenase/oxidase, N-terminal domain"/>
    <property type="match status" value="1"/>
</dbReference>
<feature type="domain" description="Acyl-CoA oxidase/dehydrogenase middle" evidence="8">
    <location>
        <begin position="124"/>
        <end position="225"/>
    </location>
</feature>
<gene>
    <name evidence="10" type="ORF">Pth03_64370</name>
</gene>
<comment type="caution">
    <text evidence="10">The sequence shown here is derived from an EMBL/GenBank/DDBJ whole genome shotgun (WGS) entry which is preliminary data.</text>
</comment>
<evidence type="ECO:0000313" key="10">
    <source>
        <dbReference type="EMBL" id="GII58048.1"/>
    </source>
</evidence>
<proteinExistence type="inferred from homology"/>
<dbReference type="GO" id="GO:0005737">
    <property type="term" value="C:cytoplasm"/>
    <property type="evidence" value="ECO:0007669"/>
    <property type="project" value="TreeGrafter"/>
</dbReference>
<reference evidence="10" key="1">
    <citation type="submission" date="2021-01" db="EMBL/GenBank/DDBJ databases">
        <title>Whole genome shotgun sequence of Planotetraspora thailandica NBRC 104271.</title>
        <authorList>
            <person name="Komaki H."/>
            <person name="Tamura T."/>
        </authorList>
    </citation>
    <scope>NUCLEOTIDE SEQUENCE</scope>
    <source>
        <strain evidence="10">NBRC 104271</strain>
    </source>
</reference>
<dbReference type="PANTHER" id="PTHR48083:SF1">
    <property type="entry name" value="DEHYDROGENASE, PUTATIVE (AFU_ORTHOLOGUE AFUA_7G06510)-RELATED"/>
    <property type="match status" value="1"/>
</dbReference>
<dbReference type="PIRSF" id="PIRSF016578">
    <property type="entry name" value="HsaA"/>
    <property type="match status" value="1"/>
</dbReference>
<dbReference type="EMBL" id="BOOR01000059">
    <property type="protein sequence ID" value="GII58048.1"/>
    <property type="molecule type" value="Genomic_DNA"/>
</dbReference>
<dbReference type="Pfam" id="PF00441">
    <property type="entry name" value="Acyl-CoA_dh_1"/>
    <property type="match status" value="1"/>
</dbReference>
<feature type="domain" description="Acyl-CoA dehydrogenase/oxidase C-terminal" evidence="7">
    <location>
        <begin position="239"/>
        <end position="386"/>
    </location>
</feature>
<dbReference type="SUPFAM" id="SSF47203">
    <property type="entry name" value="Acyl-CoA dehydrogenase C-terminal domain-like"/>
    <property type="match status" value="1"/>
</dbReference>
<evidence type="ECO:0000256" key="4">
    <source>
        <dbReference type="ARBA" id="ARBA00022827"/>
    </source>
</evidence>
<organism evidence="10 11">
    <name type="scientific">Planotetraspora thailandica</name>
    <dbReference type="NCBI Taxonomy" id="487172"/>
    <lineage>
        <taxon>Bacteria</taxon>
        <taxon>Bacillati</taxon>
        <taxon>Actinomycetota</taxon>
        <taxon>Actinomycetes</taxon>
        <taxon>Streptosporangiales</taxon>
        <taxon>Streptosporangiaceae</taxon>
        <taxon>Planotetraspora</taxon>
    </lineage>
</organism>
<evidence type="ECO:0000256" key="6">
    <source>
        <dbReference type="RuleBase" id="RU362125"/>
    </source>
</evidence>
<dbReference type="InterPro" id="IPR036250">
    <property type="entry name" value="AcylCo_DH-like_C"/>
</dbReference>
<dbReference type="GO" id="GO:0033539">
    <property type="term" value="P:fatty acid beta-oxidation using acyl-CoA dehydrogenase"/>
    <property type="evidence" value="ECO:0007669"/>
    <property type="project" value="TreeGrafter"/>
</dbReference>
<dbReference type="Gene3D" id="2.40.110.10">
    <property type="entry name" value="Butyryl-CoA Dehydrogenase, subunit A, domain 2"/>
    <property type="match status" value="1"/>
</dbReference>
<dbReference type="InterPro" id="IPR006091">
    <property type="entry name" value="Acyl-CoA_Oxase/DH_mid-dom"/>
</dbReference>
<evidence type="ECO:0000313" key="11">
    <source>
        <dbReference type="Proteomes" id="UP000605992"/>
    </source>
</evidence>
<dbReference type="Proteomes" id="UP000605992">
    <property type="component" value="Unassembled WGS sequence"/>
</dbReference>
<keyword evidence="4 6" id="KW-0274">FAD</keyword>
<keyword evidence="3 6" id="KW-0285">Flavoprotein</keyword>
<feature type="domain" description="Acyl-CoA dehydrogenase/oxidase N-terminal" evidence="9">
    <location>
        <begin position="7"/>
        <end position="120"/>
    </location>
</feature>
<dbReference type="InterPro" id="IPR050741">
    <property type="entry name" value="Acyl-CoA_dehydrogenase"/>
</dbReference>
<accession>A0A8J4DCM5</accession>
<dbReference type="InterPro" id="IPR013786">
    <property type="entry name" value="AcylCoA_DH/ox_N"/>
</dbReference>
<sequence>MDFSLPESAQAVQRGIADICSRYDMAYWERCEAEKRWPEEVWAELAKGGWLGLAVPEEYGGAGQGLLELAVATETLSASGSAGGSAFTYVLTPGFGAMTLSRHGSAEQKAELLPKLATGEIETCFALTEPDAGSNSLAISTFARRDGSDYVVNGQKIWITGVQRATWMLLVTRTIPAAEARPRTAGMTVFLVNVPEAVAAGRLSYRPIPKMGANTTPSNMVFIDDLRVPASAILGELDAGAAVLWDVLNPERILLGASALGGAEVALRTGVGYAKEREVFGRPIGSNQAIAFPLAQVKARIELARLMLYKAAWSFDNNLPCAAEANIAKLAASQAAWEAADAAFQTHGGMAYSLEYPVARLLADARIGRIAPVTEELLLNYIATQVLGLPRSF</sequence>
<evidence type="ECO:0000256" key="2">
    <source>
        <dbReference type="ARBA" id="ARBA00009347"/>
    </source>
</evidence>
<keyword evidence="5 6" id="KW-0560">Oxidoreductase</keyword>
<dbReference type="InterPro" id="IPR009075">
    <property type="entry name" value="AcylCo_DH/oxidase_C"/>
</dbReference>
<keyword evidence="11" id="KW-1185">Reference proteome</keyword>
<evidence type="ECO:0000259" key="7">
    <source>
        <dbReference type="Pfam" id="PF00441"/>
    </source>
</evidence>
<name>A0A8J4DCM5_9ACTN</name>
<dbReference type="InterPro" id="IPR046373">
    <property type="entry name" value="Acyl-CoA_Oxase/DH_mid-dom_sf"/>
</dbReference>
<evidence type="ECO:0000259" key="8">
    <source>
        <dbReference type="Pfam" id="PF02770"/>
    </source>
</evidence>
<evidence type="ECO:0000259" key="9">
    <source>
        <dbReference type="Pfam" id="PF02771"/>
    </source>
</evidence>
<comment type="cofactor">
    <cofactor evidence="1 6">
        <name>FAD</name>
        <dbReference type="ChEBI" id="CHEBI:57692"/>
    </cofactor>
</comment>
<comment type="similarity">
    <text evidence="2 6">Belongs to the acyl-CoA dehydrogenase family.</text>
</comment>
<evidence type="ECO:0000256" key="5">
    <source>
        <dbReference type="ARBA" id="ARBA00023002"/>
    </source>
</evidence>
<dbReference type="InterPro" id="IPR009100">
    <property type="entry name" value="AcylCoA_DH/oxidase_NM_dom_sf"/>
</dbReference>
<evidence type="ECO:0000256" key="1">
    <source>
        <dbReference type="ARBA" id="ARBA00001974"/>
    </source>
</evidence>
<dbReference type="GO" id="GO:0050660">
    <property type="term" value="F:flavin adenine dinucleotide binding"/>
    <property type="evidence" value="ECO:0007669"/>
    <property type="project" value="InterPro"/>
</dbReference>
<dbReference type="PANTHER" id="PTHR48083">
    <property type="entry name" value="MEDIUM-CHAIN SPECIFIC ACYL-COA DEHYDROGENASE, MITOCHONDRIAL-RELATED"/>
    <property type="match status" value="1"/>
</dbReference>
<dbReference type="SUPFAM" id="SSF56645">
    <property type="entry name" value="Acyl-CoA dehydrogenase NM domain-like"/>
    <property type="match status" value="1"/>
</dbReference>
<dbReference type="FunFam" id="1.20.140.10:FF:000012">
    <property type="entry name" value="Acyl-CoA dehydrogenase fadE12"/>
    <property type="match status" value="1"/>
</dbReference>